<dbReference type="PANTHER" id="PTHR33990:SF1">
    <property type="entry name" value="PROTEIN YJDN"/>
    <property type="match status" value="1"/>
</dbReference>
<dbReference type="CDD" id="cd06588">
    <property type="entry name" value="PhnB_like"/>
    <property type="match status" value="1"/>
</dbReference>
<dbReference type="InterPro" id="IPR029068">
    <property type="entry name" value="Glyas_Bleomycin-R_OHBP_Dase"/>
</dbReference>
<feature type="domain" description="PhnB-like" evidence="1">
    <location>
        <begin position="5"/>
        <end position="131"/>
    </location>
</feature>
<dbReference type="AlphaFoldDB" id="A0A840EXD1"/>
<sequence length="135" mass="14779">MANLNPYISFKNNARDAMEFYRTVLGGDLIITTFADFPDMVPDPAERELVMHSQLTTDDGLVLMGSDTPSTMPYAPPTGISVSYSGSDVDELRRIWDGLSDGGTVAVPFAQAPWGAWFGMFTDRFGIAWMVASEV</sequence>
<name>A0A840EXD1_9ACTN</name>
<protein>
    <submittedName>
        <fullName evidence="2">PhnB protein</fullName>
    </submittedName>
</protein>
<dbReference type="PANTHER" id="PTHR33990">
    <property type="entry name" value="PROTEIN YJDN-RELATED"/>
    <property type="match status" value="1"/>
</dbReference>
<dbReference type="SUPFAM" id="SSF54593">
    <property type="entry name" value="Glyoxalase/Bleomycin resistance protein/Dihydroxybiphenyl dioxygenase"/>
    <property type="match status" value="1"/>
</dbReference>
<organism evidence="2 3">
    <name type="scientific">Gordonia humi</name>
    <dbReference type="NCBI Taxonomy" id="686429"/>
    <lineage>
        <taxon>Bacteria</taxon>
        <taxon>Bacillati</taxon>
        <taxon>Actinomycetota</taxon>
        <taxon>Actinomycetes</taxon>
        <taxon>Mycobacteriales</taxon>
        <taxon>Gordoniaceae</taxon>
        <taxon>Gordonia</taxon>
    </lineage>
</organism>
<dbReference type="EMBL" id="JACIFP010000001">
    <property type="protein sequence ID" value="MBB4134943.1"/>
    <property type="molecule type" value="Genomic_DNA"/>
</dbReference>
<reference evidence="2 3" key="1">
    <citation type="submission" date="2020-08" db="EMBL/GenBank/DDBJ databases">
        <title>Sequencing the genomes of 1000 actinobacteria strains.</title>
        <authorList>
            <person name="Klenk H.-P."/>
        </authorList>
    </citation>
    <scope>NUCLEOTIDE SEQUENCE [LARGE SCALE GENOMIC DNA]</scope>
    <source>
        <strain evidence="2 3">DSM 45298</strain>
    </source>
</reference>
<evidence type="ECO:0000259" key="1">
    <source>
        <dbReference type="Pfam" id="PF06983"/>
    </source>
</evidence>
<comment type="caution">
    <text evidence="2">The sequence shown here is derived from an EMBL/GenBank/DDBJ whole genome shotgun (WGS) entry which is preliminary data.</text>
</comment>
<accession>A0A840EXD1</accession>
<dbReference type="Proteomes" id="UP000551501">
    <property type="component" value="Unassembled WGS sequence"/>
</dbReference>
<dbReference type="RefSeq" id="WP_183370057.1">
    <property type="nucleotide sequence ID" value="NZ_BAABHL010000037.1"/>
</dbReference>
<dbReference type="Gene3D" id="3.10.180.10">
    <property type="entry name" value="2,3-Dihydroxybiphenyl 1,2-Dioxygenase, domain 1"/>
    <property type="match status" value="1"/>
</dbReference>
<evidence type="ECO:0000313" key="2">
    <source>
        <dbReference type="EMBL" id="MBB4134943.1"/>
    </source>
</evidence>
<dbReference type="Pfam" id="PF06983">
    <property type="entry name" value="3-dmu-9_3-mt"/>
    <property type="match status" value="1"/>
</dbReference>
<dbReference type="InterPro" id="IPR028973">
    <property type="entry name" value="PhnB-like"/>
</dbReference>
<keyword evidence="3" id="KW-1185">Reference proteome</keyword>
<gene>
    <name evidence="2" type="ORF">BKA16_001495</name>
</gene>
<evidence type="ECO:0000313" key="3">
    <source>
        <dbReference type="Proteomes" id="UP000551501"/>
    </source>
</evidence>
<proteinExistence type="predicted"/>